<dbReference type="Proteomes" id="UP001232493">
    <property type="component" value="Chromosome"/>
</dbReference>
<protein>
    <submittedName>
        <fullName evidence="1">Uncharacterized protein</fullName>
    </submittedName>
</protein>
<dbReference type="EMBL" id="CP069362">
    <property type="protein sequence ID" value="WGS64777.1"/>
    <property type="molecule type" value="Genomic_DNA"/>
</dbReference>
<accession>A0ABY8PQ55</accession>
<keyword evidence="2" id="KW-1185">Reference proteome</keyword>
<dbReference type="RefSeq" id="WP_280998671.1">
    <property type="nucleotide sequence ID" value="NZ_CP069362.1"/>
</dbReference>
<dbReference type="InterPro" id="IPR037004">
    <property type="entry name" value="Exonuc_VII_ssu_sf"/>
</dbReference>
<evidence type="ECO:0000313" key="2">
    <source>
        <dbReference type="Proteomes" id="UP001232493"/>
    </source>
</evidence>
<reference evidence="1 2" key="1">
    <citation type="submission" date="2021-02" db="EMBL/GenBank/DDBJ databases">
        <title>Characterization of Marinitoga sp. nov. str. BP5-C20A.</title>
        <authorList>
            <person name="Erauso G."/>
            <person name="Postec A."/>
        </authorList>
    </citation>
    <scope>NUCLEOTIDE SEQUENCE [LARGE SCALE GENOMIC DNA]</scope>
    <source>
        <strain evidence="1 2">BP5-C20A</strain>
    </source>
</reference>
<proteinExistence type="predicted"/>
<sequence>MTIDEILKLSKTELKKYSFKEISNMLELISQIFQKNSNDLDVEYALEIYKKGLDLLLIAKEKLAITKEEKEKIDKKFEEIKSKFE</sequence>
<gene>
    <name evidence="1" type="ORF">JRV97_10525</name>
</gene>
<organism evidence="1 2">
    <name type="scientific">Marinitoga aeolica</name>
    <dbReference type="NCBI Taxonomy" id="2809031"/>
    <lineage>
        <taxon>Bacteria</taxon>
        <taxon>Thermotogati</taxon>
        <taxon>Thermotogota</taxon>
        <taxon>Thermotogae</taxon>
        <taxon>Petrotogales</taxon>
        <taxon>Petrotogaceae</taxon>
        <taxon>Marinitoga</taxon>
    </lineage>
</organism>
<name>A0ABY8PQ55_9BACT</name>
<dbReference type="SUPFAM" id="SSF116842">
    <property type="entry name" value="XseB-like"/>
    <property type="match status" value="1"/>
</dbReference>
<evidence type="ECO:0000313" key="1">
    <source>
        <dbReference type="EMBL" id="WGS64777.1"/>
    </source>
</evidence>